<evidence type="ECO:0000256" key="11">
    <source>
        <dbReference type="ARBA" id="ARBA00038888"/>
    </source>
</evidence>
<accession>A0A9P6LBI0</accession>
<keyword evidence="5 12" id="KW-0256">Endoplasmic reticulum</keyword>
<sequence length="798" mass="90309">MQLFLLLLAVATAAFSTPVDETDQSLLWGPYRPNLYFGIRPRLPQSLMTGLIWFSTANYQSVQRSRHACEQDDRLDSYTWTQYDPREGGIQEIKDSQNNVKITTEFLKVPGGKNGGSWAARIKGEPMDTSNPMHISTVFYSGLEGLGGLEMQNEPVPQGFDGPVTFAGFTPDLDDFTIRIEDGPGNVYVDEASRIGDAVGRTSFAGYRVEPGNVWQAKKYIMDQIFARTGEILEPFRSQENKGKVPSPSFTLQVSNNVQPGSNLFAVQKTFSGPFQFDVFYESASANHNLDSESLDQGILALTSAFAARFKSTFPIPPSNHTAEQFSQAITSNLLGGIGYFYGSSIEDRGFAYEWDEEDEETDEKPRGPKLTTPKGLLTATPSRSFFPRGFYWDEGFHLLHIGAWDNALSLEILKDWINLIDEDGWVGREQILGEEARSRVPKEFQTQVSTFANPPTLAMAVTAFINRLKARSSGPSDFDLGMGMDDNSAQMRMSDGARGVSTLRDIHLDDQDVARTYLNSIYVPLRRHYEWFRRTQRGQIKQYGRKVRSRPEAYRWRGRSETHVLTSGMDDFPRAPAHAGELHLDLISWMGFFSRTMKEIAEFIGEDDDAESFAENENAMIQNIDDLHWSEQDQMYCDLGINEDDESYHECHRGYLSLFPLLLGLVDPTSPHLGAMLDLMGDPQHLWSSYGIRSLSLSHPEFGKGEDYWKGAIWMPMNYMALTALHGKYAAVDGPYREQAKKIYNELRTNIIDNVFKEYERTGYVWEQYNSQSGEGRRSHPFTGWTSLVTLIISEKY</sequence>
<feature type="signal peptide" evidence="14">
    <location>
        <begin position="1"/>
        <end position="16"/>
    </location>
</feature>
<comment type="subcellular location">
    <subcellularLocation>
        <location evidence="1 12">Endoplasmic reticulum membrane</location>
        <topology evidence="1 12">Single-pass type II membrane protein</topology>
    </subcellularLocation>
</comment>
<reference evidence="17" key="2">
    <citation type="submission" date="2020-11" db="EMBL/GenBank/DDBJ databases">
        <authorList>
            <consortium name="DOE Joint Genome Institute"/>
            <person name="Kuo A."/>
            <person name="Miyauchi S."/>
            <person name="Kiss E."/>
            <person name="Drula E."/>
            <person name="Kohler A."/>
            <person name="Sanchez-Garcia M."/>
            <person name="Andreopoulos B."/>
            <person name="Barry K.W."/>
            <person name="Bonito G."/>
            <person name="Buee M."/>
            <person name="Carver A."/>
            <person name="Chen C."/>
            <person name="Cichocki N."/>
            <person name="Clum A."/>
            <person name="Culley D."/>
            <person name="Crous P.W."/>
            <person name="Fauchery L."/>
            <person name="Girlanda M."/>
            <person name="Hayes R."/>
            <person name="Keri Z."/>
            <person name="Labutti K."/>
            <person name="Lipzen A."/>
            <person name="Lombard V."/>
            <person name="Magnuson J."/>
            <person name="Maillard F."/>
            <person name="Morin E."/>
            <person name="Murat C."/>
            <person name="Nolan M."/>
            <person name="Ohm R."/>
            <person name="Pangilinan J."/>
            <person name="Pereira M."/>
            <person name="Perotto S."/>
            <person name="Peter M."/>
            <person name="Riley R."/>
            <person name="Sitrit Y."/>
            <person name="Stielow B."/>
            <person name="Szollosi G."/>
            <person name="Zifcakova L."/>
            <person name="Stursova M."/>
            <person name="Spatafora J.W."/>
            <person name="Tedersoo L."/>
            <person name="Vaario L.-M."/>
            <person name="Yamada A."/>
            <person name="Yan M."/>
            <person name="Wang P."/>
            <person name="Xu J."/>
            <person name="Bruns T."/>
            <person name="Baldrian P."/>
            <person name="Vilgalys R."/>
            <person name="Henrissat B."/>
            <person name="Grigoriev I.V."/>
            <person name="Hibbett D."/>
            <person name="Nagy L.G."/>
            <person name="Martin F.M."/>
        </authorList>
    </citation>
    <scope>NUCLEOTIDE SEQUENCE</scope>
    <source>
        <strain evidence="17">UH-Tt-Lm1</strain>
    </source>
</reference>
<name>A0A9P6LBI0_9AGAM</name>
<gene>
    <name evidence="17" type="ORF">BJ322DRAFT_1029153</name>
</gene>
<evidence type="ECO:0000256" key="14">
    <source>
        <dbReference type="SAM" id="SignalP"/>
    </source>
</evidence>
<dbReference type="Gene3D" id="2.70.98.110">
    <property type="entry name" value="Glycosyl hydrolase family 63, N-terminal domain"/>
    <property type="match status" value="1"/>
</dbReference>
<comment type="caution">
    <text evidence="17">The sequence shown here is derived from an EMBL/GenBank/DDBJ whole genome shotgun (WGS) entry which is preliminary data.</text>
</comment>
<dbReference type="Pfam" id="PF16923">
    <property type="entry name" value="Glyco_hydro_63N"/>
    <property type="match status" value="1"/>
</dbReference>
<evidence type="ECO:0000256" key="7">
    <source>
        <dbReference type="ARBA" id="ARBA00022989"/>
    </source>
</evidence>
<evidence type="ECO:0000256" key="6">
    <source>
        <dbReference type="ARBA" id="ARBA00022968"/>
    </source>
</evidence>
<evidence type="ECO:0000256" key="5">
    <source>
        <dbReference type="ARBA" id="ARBA00022824"/>
    </source>
</evidence>
<feature type="region of interest" description="Disordered" evidence="13">
    <location>
        <begin position="355"/>
        <end position="375"/>
    </location>
</feature>
<dbReference type="InterPro" id="IPR031631">
    <property type="entry name" value="Glyco_hydro_63N"/>
</dbReference>
<dbReference type="Pfam" id="PF03200">
    <property type="entry name" value="Glyco_hydro_63"/>
    <property type="match status" value="1"/>
</dbReference>
<dbReference type="GO" id="GO:0005789">
    <property type="term" value="C:endoplasmic reticulum membrane"/>
    <property type="evidence" value="ECO:0007669"/>
    <property type="project" value="UniProtKB-SubCell"/>
</dbReference>
<comment type="catalytic activity">
    <reaction evidence="12">
        <text>N(4)-(alpha-D-Glc-(1-&gt;2)-alpha-D-Glc-(1-&gt;3)-alpha-D-Glc-(1-&gt;3)-alpha-D-Man-(1-&gt;2)-alpha-D-Man-(1-&gt;2)-alpha-D-Man-(1-&gt;3)-[alpha-D-Man-(1-&gt;2)-alpha-D-Man-(1-&gt;3)-[alpha-D-Man-(1-&gt;2)-alpha-D-Man-(1-&gt;6)]-alpha-D-Man-(1-&gt;6)]-beta-D-Man-(1-&gt;4)-beta-D-GlcNAc-(1-&gt;4)-beta-D-GlcNAc)-L-asparaginyl-[protein] + H2O = N(4)-(alpha-D-Glc-(1-&gt;3)-alpha-D-Glc-(1-&gt;3)-alpha-D-Man-(1-&gt;2)-alpha-D-Man-(1-&gt;2)-alpha-D-Man-(1-&gt;3)-[alpha-D-Man-(1-&gt;2)-alpha-D-Man-(1-&gt;3)-[alpha-D-Man-(1-&gt;2)-alpha-D-Man-(1-&gt;6)]-alpha-D-Man-(1-&gt;6)]-beta-D-Man-(1-&gt;4)-beta-D-GlcNAc-(1-&gt;4)-beta-D-GlcNAc)-L-asparaginyl-[protein] + beta-D-glucose</text>
        <dbReference type="Rhea" id="RHEA:55988"/>
        <dbReference type="Rhea" id="RHEA-COMP:12806"/>
        <dbReference type="Rhea" id="RHEA-COMP:14355"/>
        <dbReference type="ChEBI" id="CHEBI:15377"/>
        <dbReference type="ChEBI" id="CHEBI:15903"/>
        <dbReference type="ChEBI" id="CHEBI:59082"/>
        <dbReference type="ChEBI" id="CHEBI:132537"/>
        <dbReference type="EC" id="3.2.1.106"/>
    </reaction>
</comment>
<reference evidence="17" key="1">
    <citation type="journal article" date="2020" name="Nat. Commun.">
        <title>Large-scale genome sequencing of mycorrhizal fungi provides insights into the early evolution of symbiotic traits.</title>
        <authorList>
            <person name="Miyauchi S."/>
            <person name="Kiss E."/>
            <person name="Kuo A."/>
            <person name="Drula E."/>
            <person name="Kohler A."/>
            <person name="Sanchez-Garcia M."/>
            <person name="Morin E."/>
            <person name="Andreopoulos B."/>
            <person name="Barry K.W."/>
            <person name="Bonito G."/>
            <person name="Buee M."/>
            <person name="Carver A."/>
            <person name="Chen C."/>
            <person name="Cichocki N."/>
            <person name="Clum A."/>
            <person name="Culley D."/>
            <person name="Crous P.W."/>
            <person name="Fauchery L."/>
            <person name="Girlanda M."/>
            <person name="Hayes R.D."/>
            <person name="Keri Z."/>
            <person name="LaButti K."/>
            <person name="Lipzen A."/>
            <person name="Lombard V."/>
            <person name="Magnuson J."/>
            <person name="Maillard F."/>
            <person name="Murat C."/>
            <person name="Nolan M."/>
            <person name="Ohm R.A."/>
            <person name="Pangilinan J."/>
            <person name="Pereira M.F."/>
            <person name="Perotto S."/>
            <person name="Peter M."/>
            <person name="Pfister S."/>
            <person name="Riley R."/>
            <person name="Sitrit Y."/>
            <person name="Stielow J.B."/>
            <person name="Szollosi G."/>
            <person name="Zifcakova L."/>
            <person name="Stursova M."/>
            <person name="Spatafora J.W."/>
            <person name="Tedersoo L."/>
            <person name="Vaario L.M."/>
            <person name="Yamada A."/>
            <person name="Yan M."/>
            <person name="Wang P."/>
            <person name="Xu J."/>
            <person name="Bruns T."/>
            <person name="Baldrian P."/>
            <person name="Vilgalys R."/>
            <person name="Dunand C."/>
            <person name="Henrissat B."/>
            <person name="Grigoriev I.V."/>
            <person name="Hibbett D."/>
            <person name="Nagy L.G."/>
            <person name="Martin F.M."/>
        </authorList>
    </citation>
    <scope>NUCLEOTIDE SEQUENCE</scope>
    <source>
        <strain evidence="17">UH-Tt-Lm1</strain>
    </source>
</reference>
<comment type="similarity">
    <text evidence="2 12">Belongs to the glycosyl hydrolase 63 family.</text>
</comment>
<evidence type="ECO:0000256" key="4">
    <source>
        <dbReference type="ARBA" id="ARBA00022801"/>
    </source>
</evidence>
<evidence type="ECO:0000256" key="2">
    <source>
        <dbReference type="ARBA" id="ARBA00010833"/>
    </source>
</evidence>
<feature type="chain" id="PRO_5040128206" description="Mannosyl-oligosaccharide glucosidase" evidence="14">
    <location>
        <begin position="17"/>
        <end position="798"/>
    </location>
</feature>
<evidence type="ECO:0000256" key="3">
    <source>
        <dbReference type="ARBA" id="ARBA00022692"/>
    </source>
</evidence>
<dbReference type="GO" id="GO:0009311">
    <property type="term" value="P:oligosaccharide metabolic process"/>
    <property type="evidence" value="ECO:0007669"/>
    <property type="project" value="UniProtKB-UniRule"/>
</dbReference>
<dbReference type="EC" id="3.2.1.106" evidence="11 12"/>
<dbReference type="OrthoDB" id="410058at2759"/>
<evidence type="ECO:0000259" key="16">
    <source>
        <dbReference type="Pfam" id="PF16923"/>
    </source>
</evidence>
<keyword evidence="9" id="KW-0325">Glycoprotein</keyword>
<dbReference type="Gene3D" id="1.50.10.10">
    <property type="match status" value="1"/>
</dbReference>
<keyword evidence="6" id="KW-0735">Signal-anchor</keyword>
<keyword evidence="7" id="KW-1133">Transmembrane helix</keyword>
<proteinExistence type="inferred from homology"/>
<dbReference type="GO" id="GO:0006487">
    <property type="term" value="P:protein N-linked glycosylation"/>
    <property type="evidence" value="ECO:0007669"/>
    <property type="project" value="UniProtKB-UniRule"/>
</dbReference>
<evidence type="ECO:0000256" key="9">
    <source>
        <dbReference type="ARBA" id="ARBA00023180"/>
    </source>
</evidence>
<feature type="domain" description="Glycosyl hydrolase family 63 C-terminal" evidence="15">
    <location>
        <begin position="293"/>
        <end position="796"/>
    </location>
</feature>
<feature type="domain" description="Glycosyl hydrolase family 63 N-terminal" evidence="16">
    <location>
        <begin position="25"/>
        <end position="249"/>
    </location>
</feature>
<dbReference type="InterPro" id="IPR012341">
    <property type="entry name" value="6hp_glycosidase-like_sf"/>
</dbReference>
<organism evidence="17 18">
    <name type="scientific">Thelephora terrestris</name>
    <dbReference type="NCBI Taxonomy" id="56493"/>
    <lineage>
        <taxon>Eukaryota</taxon>
        <taxon>Fungi</taxon>
        <taxon>Dikarya</taxon>
        <taxon>Basidiomycota</taxon>
        <taxon>Agaricomycotina</taxon>
        <taxon>Agaricomycetes</taxon>
        <taxon>Thelephorales</taxon>
        <taxon>Thelephoraceae</taxon>
        <taxon>Thelephora</taxon>
    </lineage>
</organism>
<keyword evidence="18" id="KW-1185">Reference proteome</keyword>
<dbReference type="EMBL" id="WIUZ02000001">
    <property type="protein sequence ID" value="KAF9792420.1"/>
    <property type="molecule type" value="Genomic_DNA"/>
</dbReference>
<dbReference type="InterPro" id="IPR004888">
    <property type="entry name" value="Glycoside_hydrolase_63"/>
</dbReference>
<dbReference type="Proteomes" id="UP000736335">
    <property type="component" value="Unassembled WGS sequence"/>
</dbReference>
<evidence type="ECO:0000256" key="10">
    <source>
        <dbReference type="ARBA" id="ARBA00023295"/>
    </source>
</evidence>
<comment type="function">
    <text evidence="12">Cleaves the distal alpha 1,2-linked glucose residue from the Glc(3)Man(9)GlcNAc(2) oligosaccharide precursor.</text>
</comment>
<evidence type="ECO:0000313" key="18">
    <source>
        <dbReference type="Proteomes" id="UP000736335"/>
    </source>
</evidence>
<evidence type="ECO:0000256" key="8">
    <source>
        <dbReference type="ARBA" id="ARBA00023136"/>
    </source>
</evidence>
<keyword evidence="3" id="KW-0812">Transmembrane</keyword>
<dbReference type="InterPro" id="IPR008928">
    <property type="entry name" value="6-hairpin_glycosidase_sf"/>
</dbReference>
<keyword evidence="14" id="KW-0732">Signal</keyword>
<evidence type="ECO:0000256" key="13">
    <source>
        <dbReference type="SAM" id="MobiDB-lite"/>
    </source>
</evidence>
<dbReference type="AlphaFoldDB" id="A0A9P6LBI0"/>
<dbReference type="PANTHER" id="PTHR10412">
    <property type="entry name" value="MANNOSYL-OLIGOSACCHARIDE GLUCOSIDASE"/>
    <property type="match status" value="1"/>
</dbReference>
<evidence type="ECO:0000259" key="15">
    <source>
        <dbReference type="Pfam" id="PF03200"/>
    </source>
</evidence>
<dbReference type="InterPro" id="IPR031335">
    <property type="entry name" value="Glyco_hydro_63_C"/>
</dbReference>
<dbReference type="SUPFAM" id="SSF48208">
    <property type="entry name" value="Six-hairpin glycosidases"/>
    <property type="match status" value="1"/>
</dbReference>
<dbReference type="GO" id="GO:0004573">
    <property type="term" value="F:Glc3Man9GlcNAc2 oligosaccharide glucosidase activity"/>
    <property type="evidence" value="ECO:0007669"/>
    <property type="project" value="UniProtKB-UniRule"/>
</dbReference>
<keyword evidence="10 12" id="KW-0326">Glycosidase</keyword>
<keyword evidence="8" id="KW-0472">Membrane</keyword>
<evidence type="ECO:0000256" key="1">
    <source>
        <dbReference type="ARBA" id="ARBA00004648"/>
    </source>
</evidence>
<evidence type="ECO:0000313" key="17">
    <source>
        <dbReference type="EMBL" id="KAF9792420.1"/>
    </source>
</evidence>
<keyword evidence="4 12" id="KW-0378">Hydrolase</keyword>
<protein>
    <recommendedName>
        <fullName evidence="11 12">Mannosyl-oligosaccharide glucosidase</fullName>
        <ecNumber evidence="11 12">3.2.1.106</ecNumber>
    </recommendedName>
</protein>
<evidence type="ECO:0000256" key="12">
    <source>
        <dbReference type="RuleBase" id="RU368089"/>
    </source>
</evidence>
<dbReference type="InterPro" id="IPR038518">
    <property type="entry name" value="Glyco_hydro_63N_sf"/>
</dbReference>
<dbReference type="PANTHER" id="PTHR10412:SF11">
    <property type="entry name" value="MANNOSYL-OLIGOSACCHARIDE GLUCOSIDASE"/>
    <property type="match status" value="1"/>
</dbReference>